<dbReference type="GO" id="GO:0008270">
    <property type="term" value="F:zinc ion binding"/>
    <property type="evidence" value="ECO:0007669"/>
    <property type="project" value="UniProtKB-KW"/>
</dbReference>
<dbReference type="SUPFAM" id="SSF57850">
    <property type="entry name" value="RING/U-box"/>
    <property type="match status" value="1"/>
</dbReference>
<keyword evidence="1" id="KW-0479">Metal-binding</keyword>
<dbReference type="InterPro" id="IPR000270">
    <property type="entry name" value="PB1_dom"/>
</dbReference>
<dbReference type="PROSITE" id="PS01357">
    <property type="entry name" value="ZF_ZZ_1"/>
    <property type="match status" value="1"/>
</dbReference>
<feature type="region of interest" description="Disordered" evidence="5">
    <location>
        <begin position="195"/>
        <end position="222"/>
    </location>
</feature>
<dbReference type="SMART" id="SM00666">
    <property type="entry name" value="PB1"/>
    <property type="match status" value="1"/>
</dbReference>
<evidence type="ECO:0008006" key="13">
    <source>
        <dbReference type="Google" id="ProtNLM"/>
    </source>
</evidence>
<dbReference type="GO" id="GO:0000423">
    <property type="term" value="P:mitophagy"/>
    <property type="evidence" value="ECO:0007669"/>
    <property type="project" value="TreeGrafter"/>
</dbReference>
<dbReference type="PANTHER" id="PTHR15090:SF0">
    <property type="entry name" value="SEQUESTOSOME-1"/>
    <property type="match status" value="1"/>
</dbReference>
<dbReference type="GO" id="GO:0005080">
    <property type="term" value="F:protein kinase C binding"/>
    <property type="evidence" value="ECO:0007669"/>
    <property type="project" value="TreeGrafter"/>
</dbReference>
<evidence type="ECO:0000313" key="9">
    <source>
        <dbReference type="EMBL" id="CAF1236681.1"/>
    </source>
</evidence>
<dbReference type="InterPro" id="IPR043145">
    <property type="entry name" value="Znf_ZZ_sf"/>
</dbReference>
<keyword evidence="12" id="KW-1185">Reference proteome</keyword>
<dbReference type="Gene3D" id="3.30.60.90">
    <property type="match status" value="1"/>
</dbReference>
<evidence type="ECO:0000256" key="5">
    <source>
        <dbReference type="SAM" id="MobiDB-lite"/>
    </source>
</evidence>
<protein>
    <recommendedName>
        <fullName evidence="13">Sequestosome 1</fullName>
    </recommendedName>
</protein>
<dbReference type="SUPFAM" id="SSF46934">
    <property type="entry name" value="UBA-like"/>
    <property type="match status" value="1"/>
</dbReference>
<dbReference type="InterPro" id="IPR009060">
    <property type="entry name" value="UBA-like_sf"/>
</dbReference>
<feature type="domain" description="ZZ-type" evidence="6">
    <location>
        <begin position="96"/>
        <end position="146"/>
    </location>
</feature>
<dbReference type="Proteomes" id="UP000677228">
    <property type="component" value="Unassembled WGS sequence"/>
</dbReference>
<dbReference type="CDD" id="cd02340">
    <property type="entry name" value="ZZ_NBR1_like"/>
    <property type="match status" value="1"/>
</dbReference>
<dbReference type="Proteomes" id="UP000682733">
    <property type="component" value="Unassembled WGS sequence"/>
</dbReference>
<gene>
    <name evidence="9" type="ORF">GPM918_LOCUS25450</name>
    <name evidence="8" type="ORF">OVA965_LOCUS18017</name>
    <name evidence="11" type="ORF">SRO942_LOCUS25456</name>
    <name evidence="10" type="ORF">TMI583_LOCUS18025</name>
</gene>
<dbReference type="InterPro" id="IPR053793">
    <property type="entry name" value="PB1-like"/>
</dbReference>
<sequence length="302" mass="33625">YYDDLNQTHPEIRRFTIDIASGRNIYQELEAKIAQLNSDYVNGQFTLQYIDEDKDRITFSSNDELRSAISVNNDGLIKIFVKSKQQQRKGDENIHHAGVICDGCQGHVYGIRYKCVECPDYDLCETCMSKGLHSEHNMLILIKPWSRHCPYLGGHRFGKNLSSFGVDPKMSTTTTNDTNPETAKLEEAGAACSSASTCTEPKTNPPSSQPSSTTTTGASANVSPWEQLASMFTTMMKNQTAPATNEADEEAREKKKIDECVERMTAMGFMNTNGVLAELIKAKNGDLNQVLDALNPRNYNKN</sequence>
<feature type="domain" description="PB1" evidence="7">
    <location>
        <begin position="1"/>
        <end position="84"/>
    </location>
</feature>
<dbReference type="EMBL" id="CAJNOQ010009884">
    <property type="protein sequence ID" value="CAF1236681.1"/>
    <property type="molecule type" value="Genomic_DNA"/>
</dbReference>
<dbReference type="GO" id="GO:0016235">
    <property type="term" value="C:aggresome"/>
    <property type="evidence" value="ECO:0007669"/>
    <property type="project" value="TreeGrafter"/>
</dbReference>
<dbReference type="GO" id="GO:0007032">
    <property type="term" value="P:endosome organization"/>
    <property type="evidence" value="ECO:0007669"/>
    <property type="project" value="TreeGrafter"/>
</dbReference>
<dbReference type="Proteomes" id="UP000663829">
    <property type="component" value="Unassembled WGS sequence"/>
</dbReference>
<dbReference type="Pfam" id="PF00564">
    <property type="entry name" value="PB1"/>
    <property type="match status" value="1"/>
</dbReference>
<name>A0A814Z1S8_9BILA</name>
<feature type="non-terminal residue" evidence="9">
    <location>
        <position position="302"/>
    </location>
</feature>
<dbReference type="PROSITE" id="PS50135">
    <property type="entry name" value="ZF_ZZ_2"/>
    <property type="match status" value="1"/>
</dbReference>
<evidence type="ECO:0000313" key="12">
    <source>
        <dbReference type="Proteomes" id="UP000663829"/>
    </source>
</evidence>
<dbReference type="GO" id="GO:0044753">
    <property type="term" value="C:amphisome"/>
    <property type="evidence" value="ECO:0007669"/>
    <property type="project" value="TreeGrafter"/>
</dbReference>
<dbReference type="PANTHER" id="PTHR15090">
    <property type="entry name" value="SEQUESTOSOME 1-RELATED"/>
    <property type="match status" value="1"/>
</dbReference>
<dbReference type="OrthoDB" id="441278at2759"/>
<accession>A0A814Z1S8</accession>
<evidence type="ECO:0000259" key="6">
    <source>
        <dbReference type="PROSITE" id="PS50135"/>
    </source>
</evidence>
<evidence type="ECO:0000256" key="1">
    <source>
        <dbReference type="ARBA" id="ARBA00022723"/>
    </source>
</evidence>
<dbReference type="EMBL" id="CAJOBA010008837">
    <property type="protein sequence ID" value="CAF3837587.1"/>
    <property type="molecule type" value="Genomic_DNA"/>
</dbReference>
<dbReference type="GO" id="GO:0070530">
    <property type="term" value="F:K63-linked polyubiquitin modification-dependent protein binding"/>
    <property type="evidence" value="ECO:0007669"/>
    <property type="project" value="TreeGrafter"/>
</dbReference>
<dbReference type="EMBL" id="CAJOBC010009889">
    <property type="protein sequence ID" value="CAF3999018.1"/>
    <property type="molecule type" value="Genomic_DNA"/>
</dbReference>
<evidence type="ECO:0000313" key="11">
    <source>
        <dbReference type="EMBL" id="CAF3999018.1"/>
    </source>
</evidence>
<dbReference type="PROSITE" id="PS51745">
    <property type="entry name" value="PB1"/>
    <property type="match status" value="1"/>
</dbReference>
<dbReference type="GO" id="GO:0035973">
    <property type="term" value="P:aggrephagy"/>
    <property type="evidence" value="ECO:0007669"/>
    <property type="project" value="TreeGrafter"/>
</dbReference>
<comment type="caution">
    <text evidence="9">The sequence shown here is derived from an EMBL/GenBank/DDBJ whole genome shotgun (WGS) entry which is preliminary data.</text>
</comment>
<reference evidence="9" key="1">
    <citation type="submission" date="2021-02" db="EMBL/GenBank/DDBJ databases">
        <authorList>
            <person name="Nowell W R."/>
        </authorList>
    </citation>
    <scope>NUCLEOTIDE SEQUENCE</scope>
</reference>
<evidence type="ECO:0000256" key="3">
    <source>
        <dbReference type="ARBA" id="ARBA00022833"/>
    </source>
</evidence>
<dbReference type="Gene3D" id="3.10.20.90">
    <property type="entry name" value="Phosphatidylinositol 3-kinase Catalytic Subunit, Chain A, domain 1"/>
    <property type="match status" value="1"/>
</dbReference>
<dbReference type="InterPro" id="IPR000433">
    <property type="entry name" value="Znf_ZZ"/>
</dbReference>
<dbReference type="FunFam" id="3.30.60.90:FF:000016">
    <property type="entry name" value="Refractory to sigma P"/>
    <property type="match status" value="1"/>
</dbReference>
<keyword evidence="2 4" id="KW-0863">Zinc-finger</keyword>
<dbReference type="Gene3D" id="1.10.8.10">
    <property type="entry name" value="DNA helicase RuvA subunit, C-terminal domain"/>
    <property type="match status" value="1"/>
</dbReference>
<evidence type="ECO:0000313" key="8">
    <source>
        <dbReference type="EMBL" id="CAF1073640.1"/>
    </source>
</evidence>
<evidence type="ECO:0000259" key="7">
    <source>
        <dbReference type="PROSITE" id="PS51745"/>
    </source>
</evidence>
<organism evidence="9 12">
    <name type="scientific">Didymodactylos carnosus</name>
    <dbReference type="NCBI Taxonomy" id="1234261"/>
    <lineage>
        <taxon>Eukaryota</taxon>
        <taxon>Metazoa</taxon>
        <taxon>Spiralia</taxon>
        <taxon>Gnathifera</taxon>
        <taxon>Rotifera</taxon>
        <taxon>Eurotatoria</taxon>
        <taxon>Bdelloidea</taxon>
        <taxon>Philodinida</taxon>
        <taxon>Philodinidae</taxon>
        <taxon>Didymodactylos</taxon>
    </lineage>
</organism>
<dbReference type="SMART" id="SM00291">
    <property type="entry name" value="ZnF_ZZ"/>
    <property type="match status" value="1"/>
</dbReference>
<dbReference type="InterPro" id="IPR052260">
    <property type="entry name" value="Autophagy_Rcpt_SigReg"/>
</dbReference>
<evidence type="ECO:0000256" key="2">
    <source>
        <dbReference type="ARBA" id="ARBA00022771"/>
    </source>
</evidence>
<evidence type="ECO:0000256" key="4">
    <source>
        <dbReference type="PROSITE-ProRule" id="PRU00228"/>
    </source>
</evidence>
<dbReference type="Pfam" id="PF00569">
    <property type="entry name" value="ZZ"/>
    <property type="match status" value="1"/>
</dbReference>
<proteinExistence type="predicted"/>
<keyword evidence="3" id="KW-0862">Zinc</keyword>
<dbReference type="EMBL" id="CAJNOK010008824">
    <property type="protein sequence ID" value="CAF1073640.1"/>
    <property type="molecule type" value="Genomic_DNA"/>
</dbReference>
<dbReference type="Proteomes" id="UP000681722">
    <property type="component" value="Unassembled WGS sequence"/>
</dbReference>
<dbReference type="SUPFAM" id="SSF54277">
    <property type="entry name" value="CAD &amp; PB1 domains"/>
    <property type="match status" value="1"/>
</dbReference>
<dbReference type="AlphaFoldDB" id="A0A814Z1S8"/>
<evidence type="ECO:0000313" key="10">
    <source>
        <dbReference type="EMBL" id="CAF3837587.1"/>
    </source>
</evidence>